<evidence type="ECO:0000256" key="1">
    <source>
        <dbReference type="ARBA" id="ARBA00004141"/>
    </source>
</evidence>
<feature type="transmembrane region" description="Helical" evidence="5">
    <location>
        <begin position="125"/>
        <end position="147"/>
    </location>
</feature>
<evidence type="ECO:0000313" key="7">
    <source>
        <dbReference type="Proteomes" id="UP000192257"/>
    </source>
</evidence>
<evidence type="ECO:0000256" key="3">
    <source>
        <dbReference type="ARBA" id="ARBA00022989"/>
    </source>
</evidence>
<dbReference type="VEuPathDB" id="TriTrypDB:TM35_000371500"/>
<feature type="transmembrane region" description="Helical" evidence="5">
    <location>
        <begin position="569"/>
        <end position="590"/>
    </location>
</feature>
<organism evidence="6 7">
    <name type="scientific">Trypanosoma theileri</name>
    <dbReference type="NCBI Taxonomy" id="67003"/>
    <lineage>
        <taxon>Eukaryota</taxon>
        <taxon>Discoba</taxon>
        <taxon>Euglenozoa</taxon>
        <taxon>Kinetoplastea</taxon>
        <taxon>Metakinetoplastina</taxon>
        <taxon>Trypanosomatida</taxon>
        <taxon>Trypanosomatidae</taxon>
        <taxon>Trypanosoma</taxon>
    </lineage>
</organism>
<feature type="transmembrane region" description="Helical" evidence="5">
    <location>
        <begin position="488"/>
        <end position="512"/>
    </location>
</feature>
<evidence type="ECO:0000256" key="5">
    <source>
        <dbReference type="SAM" id="Phobius"/>
    </source>
</evidence>
<dbReference type="SUPFAM" id="SSF103473">
    <property type="entry name" value="MFS general substrate transporter"/>
    <property type="match status" value="2"/>
</dbReference>
<dbReference type="GO" id="GO:0022857">
    <property type="term" value="F:transmembrane transporter activity"/>
    <property type="evidence" value="ECO:0007669"/>
    <property type="project" value="InterPro"/>
</dbReference>
<comment type="caution">
    <text evidence="6">The sequence shown here is derived from an EMBL/GenBank/DDBJ whole genome shotgun (WGS) entry which is preliminary data.</text>
</comment>
<feature type="transmembrane region" description="Helical" evidence="5">
    <location>
        <begin position="159"/>
        <end position="180"/>
    </location>
</feature>
<comment type="subcellular location">
    <subcellularLocation>
        <location evidence="1">Membrane</location>
        <topology evidence="1">Multi-pass membrane protein</topology>
    </subcellularLocation>
</comment>
<evidence type="ECO:0000256" key="2">
    <source>
        <dbReference type="ARBA" id="ARBA00022692"/>
    </source>
</evidence>
<feature type="transmembrane region" description="Helical" evidence="5">
    <location>
        <begin position="245"/>
        <end position="265"/>
    </location>
</feature>
<name>A0A1X0NKK0_9TRYP</name>
<dbReference type="Gene3D" id="1.20.1250.20">
    <property type="entry name" value="MFS general substrate transporter like domains"/>
    <property type="match status" value="1"/>
</dbReference>
<feature type="transmembrane region" description="Helical" evidence="5">
    <location>
        <begin position="186"/>
        <end position="212"/>
    </location>
</feature>
<dbReference type="InterPro" id="IPR036259">
    <property type="entry name" value="MFS_trans_sf"/>
</dbReference>
<feature type="transmembrane region" description="Helical" evidence="5">
    <location>
        <begin position="28"/>
        <end position="47"/>
    </location>
</feature>
<dbReference type="PANTHER" id="PTHR21576:SF157">
    <property type="entry name" value="NODULIN-LIKE DOMAIN-CONTAINING PROTEIN"/>
    <property type="match status" value="1"/>
</dbReference>
<feature type="transmembrane region" description="Helical" evidence="5">
    <location>
        <begin position="459"/>
        <end position="482"/>
    </location>
</feature>
<dbReference type="AlphaFoldDB" id="A0A1X0NKK0"/>
<feature type="transmembrane region" description="Helical" evidence="5">
    <location>
        <begin position="67"/>
        <end position="85"/>
    </location>
</feature>
<feature type="transmembrane region" description="Helical" evidence="5">
    <location>
        <begin position="386"/>
        <end position="405"/>
    </location>
</feature>
<keyword evidence="2 5" id="KW-0812">Transmembrane</keyword>
<feature type="transmembrane region" description="Helical" evidence="5">
    <location>
        <begin position="277"/>
        <end position="297"/>
    </location>
</feature>
<keyword evidence="4 5" id="KW-0472">Membrane</keyword>
<accession>A0A1X0NKK0</accession>
<feature type="transmembrane region" description="Helical" evidence="5">
    <location>
        <begin position="519"/>
        <end position="540"/>
    </location>
</feature>
<dbReference type="GO" id="GO:0016020">
    <property type="term" value="C:membrane"/>
    <property type="evidence" value="ECO:0007669"/>
    <property type="project" value="UniProtKB-SubCell"/>
</dbReference>
<dbReference type="OrthoDB" id="410267at2759"/>
<dbReference type="InterPro" id="IPR011701">
    <property type="entry name" value="MFS"/>
</dbReference>
<dbReference type="RefSeq" id="XP_028879243.1">
    <property type="nucleotide sequence ID" value="XM_029029450.1"/>
</dbReference>
<evidence type="ECO:0000313" key="6">
    <source>
        <dbReference type="EMBL" id="ORC85177.1"/>
    </source>
</evidence>
<evidence type="ECO:0000256" key="4">
    <source>
        <dbReference type="ARBA" id="ARBA00023136"/>
    </source>
</evidence>
<dbReference type="PANTHER" id="PTHR21576">
    <property type="entry name" value="UNCHARACTERIZED NODULIN-LIKE PROTEIN"/>
    <property type="match status" value="1"/>
</dbReference>
<sequence length="607" mass="65754">MPLWESQTAMVQRRKAAGLPPVDEMKRFRILVCCMFCSICTSTVYAFDLFTTDFSDRFHLSAGDQSTISTVGLVFCYFTLPFGFLYDYAGPFPLFIICIFTGGFGALFLGLTFDGVIPGNVVNISVFYALLNTCSGLIDIAYIVTLAETFPRNRGPVIALAKVMTGLGSSVLASLSVNIFNNISAFIYFLMAFSVVVSFVAAFVVVLPPYFINGWRRRGKTDEQLAVLTALKPAYHHKFVPVRRLALGYVIVVALLVFFTVESPVVGYTKVSRGSSIAIGIITIVLVLCFFSMMLPIQWLGGMDERSNDGNGDVSTGEVDMKQVGTGGGEVSNTVGNTTATNLPDNELTSLADEMAGVGVDDVDLELPQDPRYGGTVWDNLKKPDIWFLLITLVCQGGLGVIVMYNASTISVAITGEKRSQGTSALYTAFLGVGSSLGRIGMGMFEAYVQHQPPDNRRFLVTMALPLSPLIIVIAGILLLTLPGKLILLPYILVYFEGGLAAAVIALIFPCLYEGNHCVYYNIGFLTTVVSVIGFNRLLFGLTVDSKHDSLGFGPNEECNVAECVRLPIIVATSVAAVGFLLSVIVHLRYSRFVKRERSKGALSAPS</sequence>
<dbReference type="Proteomes" id="UP000192257">
    <property type="component" value="Unassembled WGS sequence"/>
</dbReference>
<gene>
    <name evidence="6" type="ORF">TM35_000371500</name>
</gene>
<dbReference type="Pfam" id="PF07690">
    <property type="entry name" value="MFS_1"/>
    <property type="match status" value="1"/>
</dbReference>
<keyword evidence="3 5" id="KW-1133">Transmembrane helix</keyword>
<evidence type="ECO:0008006" key="8">
    <source>
        <dbReference type="Google" id="ProtNLM"/>
    </source>
</evidence>
<proteinExistence type="predicted"/>
<feature type="transmembrane region" description="Helical" evidence="5">
    <location>
        <begin position="425"/>
        <end position="447"/>
    </location>
</feature>
<keyword evidence="7" id="KW-1185">Reference proteome</keyword>
<reference evidence="6 7" key="1">
    <citation type="submission" date="2017-03" db="EMBL/GenBank/DDBJ databases">
        <title>An alternative strategy for trypanosome survival in the mammalian bloodstream revealed through genome and transcriptome analysis of the ubiquitous bovine parasite Trypanosoma (Megatrypanum) theileri.</title>
        <authorList>
            <person name="Kelly S."/>
            <person name="Ivens A."/>
            <person name="Mott A."/>
            <person name="O'Neill E."/>
            <person name="Emms D."/>
            <person name="Macleod O."/>
            <person name="Voorheis P."/>
            <person name="Matthews J."/>
            <person name="Matthews K."/>
            <person name="Carrington M."/>
        </authorList>
    </citation>
    <scope>NUCLEOTIDE SEQUENCE [LARGE SCALE GENOMIC DNA]</scope>
    <source>
        <strain evidence="6">Edinburgh</strain>
    </source>
</reference>
<protein>
    <recommendedName>
        <fullName evidence="8">Nodulin-like domain-containing protein</fullName>
    </recommendedName>
</protein>
<feature type="transmembrane region" description="Helical" evidence="5">
    <location>
        <begin position="92"/>
        <end position="113"/>
    </location>
</feature>
<dbReference type="GeneID" id="39989230"/>
<dbReference type="EMBL" id="NBCO01000037">
    <property type="protein sequence ID" value="ORC85177.1"/>
    <property type="molecule type" value="Genomic_DNA"/>
</dbReference>